<dbReference type="SMART" id="SM00822">
    <property type="entry name" value="PKS_KR"/>
    <property type="match status" value="1"/>
</dbReference>
<evidence type="ECO:0000256" key="1">
    <source>
        <dbReference type="ARBA" id="ARBA00006484"/>
    </source>
</evidence>
<comment type="similarity">
    <text evidence="1">Belongs to the short-chain dehydrogenases/reductases (SDR) family.</text>
</comment>
<reference evidence="5 6" key="1">
    <citation type="submission" date="2018-04" db="EMBL/GenBank/DDBJ databases">
        <title>Genomic Encyclopedia of Type Strains, Phase IV (KMG-IV): sequencing the most valuable type-strain genomes for metagenomic binning, comparative biology and taxonomic classification.</title>
        <authorList>
            <person name="Goeker M."/>
        </authorList>
    </citation>
    <scope>NUCLEOTIDE SEQUENCE [LARGE SCALE GENOMIC DNA]</scope>
    <source>
        <strain evidence="5 6">DSM 45771</strain>
    </source>
</reference>
<dbReference type="PRINTS" id="PR00081">
    <property type="entry name" value="GDHRDH"/>
</dbReference>
<dbReference type="SUPFAM" id="SSF51735">
    <property type="entry name" value="NAD(P)-binding Rossmann-fold domains"/>
    <property type="match status" value="1"/>
</dbReference>
<dbReference type="Pfam" id="PF13561">
    <property type="entry name" value="adh_short_C2"/>
    <property type="match status" value="1"/>
</dbReference>
<dbReference type="Gene3D" id="3.40.50.720">
    <property type="entry name" value="NAD(P)-binding Rossmann-like Domain"/>
    <property type="match status" value="1"/>
</dbReference>
<dbReference type="InterPro" id="IPR020904">
    <property type="entry name" value="Sc_DH/Rdtase_CS"/>
</dbReference>
<comment type="caution">
    <text evidence="5">The sequence shown here is derived from an EMBL/GenBank/DDBJ whole genome shotgun (WGS) entry which is preliminary data.</text>
</comment>
<dbReference type="Proteomes" id="UP000245639">
    <property type="component" value="Unassembled WGS sequence"/>
</dbReference>
<feature type="region of interest" description="Disordered" evidence="3">
    <location>
        <begin position="1"/>
        <end position="28"/>
    </location>
</feature>
<dbReference type="FunFam" id="3.40.50.720:FF:000084">
    <property type="entry name" value="Short-chain dehydrogenase reductase"/>
    <property type="match status" value="1"/>
</dbReference>
<keyword evidence="2" id="KW-0560">Oxidoreductase</keyword>
<dbReference type="PROSITE" id="PS00061">
    <property type="entry name" value="ADH_SHORT"/>
    <property type="match status" value="1"/>
</dbReference>
<protein>
    <submittedName>
        <fullName evidence="5">NAD(P)-dependent dehydrogenase (Short-subunit alcohol dehydrogenase family)</fullName>
    </submittedName>
</protein>
<dbReference type="PANTHER" id="PTHR48107:SF16">
    <property type="entry name" value="NADPH-DEPENDENT ALDEHYDE REDUCTASE 1, CHLOROPLASTIC"/>
    <property type="match status" value="1"/>
</dbReference>
<evidence type="ECO:0000259" key="4">
    <source>
        <dbReference type="SMART" id="SM00822"/>
    </source>
</evidence>
<organism evidence="5 6">
    <name type="scientific">Actinomycetospora cinnamomea</name>
    <dbReference type="NCBI Taxonomy" id="663609"/>
    <lineage>
        <taxon>Bacteria</taxon>
        <taxon>Bacillati</taxon>
        <taxon>Actinomycetota</taxon>
        <taxon>Actinomycetes</taxon>
        <taxon>Pseudonocardiales</taxon>
        <taxon>Pseudonocardiaceae</taxon>
        <taxon>Actinomycetospora</taxon>
    </lineage>
</organism>
<sequence length="285" mass="30090">MTQPPPQEQTYPGSTGAMDPEPNDEMRGYAGRDLLAGRKALITGGDSGIGRAVAIAFAEEGADVALSYLSESREDGDATHTQSLVEAKGRRCVRVPGDIADRDHCRRMVERVVDELGGLDIVVNNAAVQTPVGGPEELSDEQWDRTFATNVSSFFWVTKDALPHLPDGAAIINTGSVNGLRGNKSLLDYSAAKGAVHALTMSLAQQLLPRGIRVNCVAPGPVWTPLIPATMPEEKVDSFGAQAPIGRAASPDEIAPSYVFFAANQLSSYYSGEVLAPTGGETLPG</sequence>
<dbReference type="InterPro" id="IPR036291">
    <property type="entry name" value="NAD(P)-bd_dom_sf"/>
</dbReference>
<keyword evidence="6" id="KW-1185">Reference proteome</keyword>
<evidence type="ECO:0000313" key="5">
    <source>
        <dbReference type="EMBL" id="PVZ09086.1"/>
    </source>
</evidence>
<dbReference type="InterPro" id="IPR057326">
    <property type="entry name" value="KR_dom"/>
</dbReference>
<dbReference type="RefSeq" id="WP_116709050.1">
    <property type="nucleotide sequence ID" value="NZ_QEKW01000007.1"/>
</dbReference>
<evidence type="ECO:0000313" key="6">
    <source>
        <dbReference type="Proteomes" id="UP000245639"/>
    </source>
</evidence>
<feature type="domain" description="Ketoreductase" evidence="4">
    <location>
        <begin position="38"/>
        <end position="226"/>
    </location>
</feature>
<dbReference type="PRINTS" id="PR00080">
    <property type="entry name" value="SDRFAMILY"/>
</dbReference>
<dbReference type="PANTHER" id="PTHR48107">
    <property type="entry name" value="NADPH-DEPENDENT ALDEHYDE REDUCTASE-LIKE PROTEIN, CHLOROPLASTIC-RELATED"/>
    <property type="match status" value="1"/>
</dbReference>
<proteinExistence type="inferred from homology"/>
<evidence type="ECO:0000256" key="2">
    <source>
        <dbReference type="ARBA" id="ARBA00023002"/>
    </source>
</evidence>
<dbReference type="EMBL" id="QEKW01000007">
    <property type="protein sequence ID" value="PVZ09086.1"/>
    <property type="molecule type" value="Genomic_DNA"/>
</dbReference>
<dbReference type="InterPro" id="IPR002347">
    <property type="entry name" value="SDR_fam"/>
</dbReference>
<name>A0A2U1FA84_9PSEU</name>
<evidence type="ECO:0000256" key="3">
    <source>
        <dbReference type="SAM" id="MobiDB-lite"/>
    </source>
</evidence>
<dbReference type="GO" id="GO:0016614">
    <property type="term" value="F:oxidoreductase activity, acting on CH-OH group of donors"/>
    <property type="evidence" value="ECO:0007669"/>
    <property type="project" value="UniProtKB-ARBA"/>
</dbReference>
<accession>A0A2U1FA84</accession>
<gene>
    <name evidence="5" type="ORF">C8D89_107250</name>
</gene>
<dbReference type="OrthoDB" id="9809287at2"/>
<dbReference type="AlphaFoldDB" id="A0A2U1FA84"/>